<dbReference type="SUPFAM" id="SSF54373">
    <property type="entry name" value="FAD-linked reductases, C-terminal domain"/>
    <property type="match status" value="1"/>
</dbReference>
<dbReference type="InterPro" id="IPR002938">
    <property type="entry name" value="FAD-bd"/>
</dbReference>
<dbReference type="AlphaFoldDB" id="A0A1L7XRG1"/>
<dbReference type="PANTHER" id="PTHR13789">
    <property type="entry name" value="MONOOXYGENASE"/>
    <property type="match status" value="1"/>
</dbReference>
<keyword evidence="4" id="KW-0560">Oxidoreductase</keyword>
<dbReference type="InterPro" id="IPR050493">
    <property type="entry name" value="FAD-dep_Monooxygenase_BioMet"/>
</dbReference>
<name>A0A1L7XRG1_9HELO</name>
<dbReference type="SUPFAM" id="SSF51905">
    <property type="entry name" value="FAD/NAD(P)-binding domain"/>
    <property type="match status" value="1"/>
</dbReference>
<dbReference type="InterPro" id="IPR036188">
    <property type="entry name" value="FAD/NAD-bd_sf"/>
</dbReference>
<dbReference type="Proteomes" id="UP000184330">
    <property type="component" value="Unassembled WGS sequence"/>
</dbReference>
<comment type="similarity">
    <text evidence="1">Belongs to the paxM FAD-dependent monooxygenase family.</text>
</comment>
<gene>
    <name evidence="7" type="ORF">PAC_17437</name>
</gene>
<evidence type="ECO:0000313" key="7">
    <source>
        <dbReference type="EMBL" id="CZR67538.1"/>
    </source>
</evidence>
<evidence type="ECO:0000256" key="2">
    <source>
        <dbReference type="ARBA" id="ARBA00022630"/>
    </source>
</evidence>
<keyword evidence="8" id="KW-1185">Reference proteome</keyword>
<sequence>MSSAFSVDVVIVGAGLGGLAAAIAIARAGHRVTIVERAPELGEVGAGIQVPPNSSRILDRWGILPKLRINSMQPEYLAIRSYRDGSILSLQNLTPLMEEVYGSPYLHVHRATFHTALCDEATRLGVKFRLGLAVIGVDFERPAVKVQGHEDIAADFILGADGLKSACREALLGRPDPPHASGDMAYRIIVSTDTMKKHKELVDFATIPSFNHWAGPGGHAVGYLIDHGDLFNMVIVVDDELPDDVYSTKGDLNKMHERFKDWNPKFRHLLRMVKEASLWKLQNSIEMESWRHPNGSFALLGDACHATLPYLAQGAAQAVEDGAVLGALFEKAENKAEIYDALGIYEELRKPRTTRVSRESTAYRAITHMDDGEKQRERDRQMTNYKPFEGYPNRWADPVFQEYLFGYDAYIIVAEAWSKYKVGKE</sequence>
<evidence type="ECO:0000256" key="1">
    <source>
        <dbReference type="ARBA" id="ARBA00007992"/>
    </source>
</evidence>
<keyword evidence="3" id="KW-0274">FAD</keyword>
<keyword evidence="5" id="KW-0503">Monooxygenase</keyword>
<dbReference type="EMBL" id="FJOG01000044">
    <property type="protein sequence ID" value="CZR67538.1"/>
    <property type="molecule type" value="Genomic_DNA"/>
</dbReference>
<dbReference type="PRINTS" id="PR00420">
    <property type="entry name" value="RNGMNOXGNASE"/>
</dbReference>
<dbReference type="Gene3D" id="3.50.50.60">
    <property type="entry name" value="FAD/NAD(P)-binding domain"/>
    <property type="match status" value="1"/>
</dbReference>
<evidence type="ECO:0000256" key="5">
    <source>
        <dbReference type="ARBA" id="ARBA00023033"/>
    </source>
</evidence>
<dbReference type="GO" id="GO:0071949">
    <property type="term" value="F:FAD binding"/>
    <property type="evidence" value="ECO:0007669"/>
    <property type="project" value="InterPro"/>
</dbReference>
<reference evidence="7 8" key="1">
    <citation type="submission" date="2016-03" db="EMBL/GenBank/DDBJ databases">
        <authorList>
            <person name="Ploux O."/>
        </authorList>
    </citation>
    <scope>NUCLEOTIDE SEQUENCE [LARGE SCALE GENOMIC DNA]</scope>
    <source>
        <strain evidence="7 8">UAMH 11012</strain>
    </source>
</reference>
<accession>A0A1L7XRG1</accession>
<evidence type="ECO:0000256" key="3">
    <source>
        <dbReference type="ARBA" id="ARBA00022827"/>
    </source>
</evidence>
<dbReference type="Pfam" id="PF01494">
    <property type="entry name" value="FAD_binding_3"/>
    <property type="match status" value="1"/>
</dbReference>
<evidence type="ECO:0000259" key="6">
    <source>
        <dbReference type="Pfam" id="PF01494"/>
    </source>
</evidence>
<dbReference type="OrthoDB" id="16820at2759"/>
<dbReference type="STRING" id="576137.A0A1L7XRG1"/>
<proteinExistence type="inferred from homology"/>
<dbReference type="PANTHER" id="PTHR13789:SF147">
    <property type="entry name" value="PUTATIVE (AFU_ORTHOLOGUE AFUA_2G01950)-RELATED"/>
    <property type="match status" value="1"/>
</dbReference>
<dbReference type="FunFam" id="3.50.50.60:FF:000115">
    <property type="entry name" value="Salicylate hydroxylase, putative"/>
    <property type="match status" value="1"/>
</dbReference>
<protein>
    <submittedName>
        <fullName evidence="7">Related to salicylate hydroxylase</fullName>
    </submittedName>
</protein>
<feature type="domain" description="FAD-binding" evidence="6">
    <location>
        <begin position="7"/>
        <end position="359"/>
    </location>
</feature>
<dbReference type="GO" id="GO:0004497">
    <property type="term" value="F:monooxygenase activity"/>
    <property type="evidence" value="ECO:0007669"/>
    <property type="project" value="UniProtKB-KW"/>
</dbReference>
<organism evidence="7 8">
    <name type="scientific">Phialocephala subalpina</name>
    <dbReference type="NCBI Taxonomy" id="576137"/>
    <lineage>
        <taxon>Eukaryota</taxon>
        <taxon>Fungi</taxon>
        <taxon>Dikarya</taxon>
        <taxon>Ascomycota</taxon>
        <taxon>Pezizomycotina</taxon>
        <taxon>Leotiomycetes</taxon>
        <taxon>Helotiales</taxon>
        <taxon>Mollisiaceae</taxon>
        <taxon>Phialocephala</taxon>
        <taxon>Phialocephala fortinii species complex</taxon>
    </lineage>
</organism>
<evidence type="ECO:0000313" key="8">
    <source>
        <dbReference type="Proteomes" id="UP000184330"/>
    </source>
</evidence>
<evidence type="ECO:0000256" key="4">
    <source>
        <dbReference type="ARBA" id="ARBA00023002"/>
    </source>
</evidence>
<keyword evidence="2" id="KW-0285">Flavoprotein</keyword>